<dbReference type="NCBIfam" id="TIGR00083">
    <property type="entry name" value="ribF"/>
    <property type="match status" value="1"/>
</dbReference>
<comment type="function">
    <text evidence="1">Catalyzes the phosphorylation of riboflavin to FMN followed by the adenylation of FMN to FAD.</text>
</comment>
<evidence type="ECO:0000256" key="10">
    <source>
        <dbReference type="ARBA" id="ARBA00022827"/>
    </source>
</evidence>
<dbReference type="FunFam" id="3.40.50.620:FF:000021">
    <property type="entry name" value="Riboflavin biosynthesis protein"/>
    <property type="match status" value="1"/>
</dbReference>
<dbReference type="GO" id="GO:0003919">
    <property type="term" value="F:FMN adenylyltransferase activity"/>
    <property type="evidence" value="ECO:0007669"/>
    <property type="project" value="UniProtKB-EC"/>
</dbReference>
<dbReference type="GO" id="GO:0009231">
    <property type="term" value="P:riboflavin biosynthetic process"/>
    <property type="evidence" value="ECO:0007669"/>
    <property type="project" value="InterPro"/>
</dbReference>
<dbReference type="Pfam" id="PF06574">
    <property type="entry name" value="FAD_syn"/>
    <property type="match status" value="1"/>
</dbReference>
<dbReference type="GO" id="GO:0009398">
    <property type="term" value="P:FMN biosynthetic process"/>
    <property type="evidence" value="ECO:0007669"/>
    <property type="project" value="TreeGrafter"/>
</dbReference>
<evidence type="ECO:0000256" key="3">
    <source>
        <dbReference type="ARBA" id="ARBA00005201"/>
    </source>
</evidence>
<feature type="domain" description="Riboflavin kinase" evidence="16">
    <location>
        <begin position="182"/>
        <end position="309"/>
    </location>
</feature>
<evidence type="ECO:0000256" key="15">
    <source>
        <dbReference type="PIRNR" id="PIRNR004491"/>
    </source>
</evidence>
<organism evidence="17 18">
    <name type="scientific">Segatella salivae</name>
    <dbReference type="NCBI Taxonomy" id="228604"/>
    <lineage>
        <taxon>Bacteria</taxon>
        <taxon>Pseudomonadati</taxon>
        <taxon>Bacteroidota</taxon>
        <taxon>Bacteroidia</taxon>
        <taxon>Bacteroidales</taxon>
        <taxon>Prevotellaceae</taxon>
        <taxon>Segatella</taxon>
    </lineage>
</organism>
<keyword evidence="8 15" id="KW-0547">Nucleotide-binding</keyword>
<keyword evidence="12" id="KW-0511">Multifunctional enzyme</keyword>
<evidence type="ECO:0000256" key="5">
    <source>
        <dbReference type="ARBA" id="ARBA00022643"/>
    </source>
</evidence>
<proteinExistence type="inferred from homology"/>
<dbReference type="EMBL" id="JAHXRF010000014">
    <property type="protein sequence ID" value="MBW4866242.1"/>
    <property type="molecule type" value="Genomic_DNA"/>
</dbReference>
<dbReference type="EC" id="2.7.1.26" evidence="15"/>
<evidence type="ECO:0000256" key="11">
    <source>
        <dbReference type="ARBA" id="ARBA00022840"/>
    </source>
</evidence>
<dbReference type="RefSeq" id="WP_219426205.1">
    <property type="nucleotide sequence ID" value="NZ_JAHXQY010000014.1"/>
</dbReference>
<evidence type="ECO:0000256" key="14">
    <source>
        <dbReference type="ARBA" id="ARBA00049494"/>
    </source>
</evidence>
<gene>
    <name evidence="17" type="ORF">KZY68_09545</name>
</gene>
<dbReference type="PANTHER" id="PTHR22749:SF6">
    <property type="entry name" value="RIBOFLAVIN KINASE"/>
    <property type="match status" value="1"/>
</dbReference>
<reference evidence="17" key="1">
    <citation type="submission" date="2021-07" db="EMBL/GenBank/DDBJ databases">
        <title>Genomic diversity and antimicrobial resistance of Prevotella spp. isolated from chronic lung disease airways.</title>
        <authorList>
            <person name="Webb K.A."/>
            <person name="Olagoke O.S."/>
            <person name="Baird T."/>
            <person name="Neill J."/>
            <person name="Pham A."/>
            <person name="Wells T.J."/>
            <person name="Ramsay K.A."/>
            <person name="Bell S.C."/>
            <person name="Sarovich D.S."/>
            <person name="Price E.P."/>
        </authorList>
    </citation>
    <scope>NUCLEOTIDE SEQUENCE</scope>
    <source>
        <strain evidence="17">SCHI0047.S.3</strain>
    </source>
</reference>
<dbReference type="InterPro" id="IPR015865">
    <property type="entry name" value="Riboflavin_kinase_bac/euk"/>
</dbReference>
<evidence type="ECO:0000256" key="13">
    <source>
        <dbReference type="ARBA" id="ARBA00047880"/>
    </source>
</evidence>
<comment type="similarity">
    <text evidence="15">Belongs to the ribF family.</text>
</comment>
<accession>A0AAW4NQJ0</accession>
<dbReference type="NCBIfam" id="NF004162">
    <property type="entry name" value="PRK05627.1-5"/>
    <property type="match status" value="1"/>
</dbReference>
<dbReference type="InterPro" id="IPR015864">
    <property type="entry name" value="FAD_synthase"/>
</dbReference>
<keyword evidence="11 15" id="KW-0067">ATP-binding</keyword>
<dbReference type="Proteomes" id="UP001196873">
    <property type="component" value="Unassembled WGS sequence"/>
</dbReference>
<keyword evidence="7 15" id="KW-0548">Nucleotidyltransferase</keyword>
<dbReference type="NCBIfam" id="NF004160">
    <property type="entry name" value="PRK05627.1-3"/>
    <property type="match status" value="1"/>
</dbReference>
<dbReference type="PIRSF" id="PIRSF004491">
    <property type="entry name" value="FAD_Synth"/>
    <property type="match status" value="1"/>
</dbReference>
<comment type="caution">
    <text evidence="17">The sequence shown here is derived from an EMBL/GenBank/DDBJ whole genome shotgun (WGS) entry which is preliminary data.</text>
</comment>
<dbReference type="SMART" id="SM00904">
    <property type="entry name" value="Flavokinase"/>
    <property type="match status" value="1"/>
</dbReference>
<evidence type="ECO:0000256" key="12">
    <source>
        <dbReference type="ARBA" id="ARBA00023268"/>
    </source>
</evidence>
<dbReference type="GO" id="GO:0005524">
    <property type="term" value="F:ATP binding"/>
    <property type="evidence" value="ECO:0007669"/>
    <property type="project" value="UniProtKB-KW"/>
</dbReference>
<dbReference type="GO" id="GO:0008531">
    <property type="term" value="F:riboflavin kinase activity"/>
    <property type="evidence" value="ECO:0007669"/>
    <property type="project" value="UniProtKB-EC"/>
</dbReference>
<evidence type="ECO:0000256" key="6">
    <source>
        <dbReference type="ARBA" id="ARBA00022679"/>
    </source>
</evidence>
<evidence type="ECO:0000313" key="17">
    <source>
        <dbReference type="EMBL" id="MBW4866242.1"/>
    </source>
</evidence>
<evidence type="ECO:0000256" key="1">
    <source>
        <dbReference type="ARBA" id="ARBA00002121"/>
    </source>
</evidence>
<evidence type="ECO:0000256" key="2">
    <source>
        <dbReference type="ARBA" id="ARBA00004726"/>
    </source>
</evidence>
<comment type="catalytic activity">
    <reaction evidence="13 15">
        <text>riboflavin + ATP = FMN + ADP + H(+)</text>
        <dbReference type="Rhea" id="RHEA:14357"/>
        <dbReference type="ChEBI" id="CHEBI:15378"/>
        <dbReference type="ChEBI" id="CHEBI:30616"/>
        <dbReference type="ChEBI" id="CHEBI:57986"/>
        <dbReference type="ChEBI" id="CHEBI:58210"/>
        <dbReference type="ChEBI" id="CHEBI:456216"/>
        <dbReference type="EC" id="2.7.1.26"/>
    </reaction>
</comment>
<dbReference type="CDD" id="cd02064">
    <property type="entry name" value="FAD_synthetase_N"/>
    <property type="match status" value="1"/>
</dbReference>
<dbReference type="PANTHER" id="PTHR22749">
    <property type="entry name" value="RIBOFLAVIN KINASE/FMN ADENYLYLTRANSFERASE"/>
    <property type="match status" value="1"/>
</dbReference>
<comment type="catalytic activity">
    <reaction evidence="14 15">
        <text>FMN + ATP + H(+) = FAD + diphosphate</text>
        <dbReference type="Rhea" id="RHEA:17237"/>
        <dbReference type="ChEBI" id="CHEBI:15378"/>
        <dbReference type="ChEBI" id="CHEBI:30616"/>
        <dbReference type="ChEBI" id="CHEBI:33019"/>
        <dbReference type="ChEBI" id="CHEBI:57692"/>
        <dbReference type="ChEBI" id="CHEBI:58210"/>
        <dbReference type="EC" id="2.7.7.2"/>
    </reaction>
</comment>
<keyword evidence="10 15" id="KW-0274">FAD</keyword>
<keyword evidence="6 15" id="KW-0808">Transferase</keyword>
<comment type="pathway">
    <text evidence="2 15">Cofactor biosynthesis; FAD biosynthesis; FAD from FMN: step 1/1.</text>
</comment>
<dbReference type="InterPro" id="IPR023468">
    <property type="entry name" value="Riboflavin_kinase"/>
</dbReference>
<sequence length="314" mass="35364">MNTIYLGKENNAVAPCVATIGFFDGVHRGHKYLIQQVNSIAKACGLASTVITFDRHPRQVLQSDYVPQLLNPLDRKLLLLSRTGIDNAVVLPFDASVAQLSAYDFMKEVLRNRLNVKKLVIGYDNRFGHNRTETFEDYVRYGHELGIEVIHHTAFELHGVNISSSVIRGFLQEGEVEMATLCLGYPYTLIGKVVHGFAQGRLMGFPTANMDVAESGQLIPATGVYAVNVKLKNQPHLLHGMMNIGRRPTFNGTALSLEVNIFNFRGDLYGELIEVSFIRHIRKERKFNSAAELAEQLQQDRTMIEEQFNKDRDL</sequence>
<evidence type="ECO:0000256" key="7">
    <source>
        <dbReference type="ARBA" id="ARBA00022695"/>
    </source>
</evidence>
<comment type="pathway">
    <text evidence="3 15">Cofactor biosynthesis; FMN biosynthesis; FMN from riboflavin (ATP route): step 1/1.</text>
</comment>
<evidence type="ECO:0000259" key="16">
    <source>
        <dbReference type="SMART" id="SM00904"/>
    </source>
</evidence>
<protein>
    <recommendedName>
        <fullName evidence="15">Riboflavin biosynthesis protein</fullName>
    </recommendedName>
    <domain>
        <recommendedName>
            <fullName evidence="15">Riboflavin kinase</fullName>
            <ecNumber evidence="15">2.7.1.26</ecNumber>
        </recommendedName>
        <alternativeName>
            <fullName evidence="15">Flavokinase</fullName>
        </alternativeName>
    </domain>
    <domain>
        <recommendedName>
            <fullName evidence="15">FMN adenylyltransferase</fullName>
            <ecNumber evidence="15">2.7.7.2</ecNumber>
        </recommendedName>
        <alternativeName>
            <fullName evidence="15">FAD pyrophosphorylase</fullName>
        </alternativeName>
        <alternativeName>
            <fullName evidence="15">FAD synthase</fullName>
        </alternativeName>
    </domain>
</protein>
<evidence type="ECO:0000256" key="9">
    <source>
        <dbReference type="ARBA" id="ARBA00022777"/>
    </source>
</evidence>
<evidence type="ECO:0000256" key="8">
    <source>
        <dbReference type="ARBA" id="ARBA00022741"/>
    </source>
</evidence>
<keyword evidence="9 15" id="KW-0418">Kinase</keyword>
<dbReference type="EC" id="2.7.7.2" evidence="15"/>
<dbReference type="AlphaFoldDB" id="A0AAW4NQJ0"/>
<dbReference type="Pfam" id="PF01687">
    <property type="entry name" value="Flavokinase"/>
    <property type="match status" value="1"/>
</dbReference>
<keyword evidence="4 15" id="KW-0285">Flavoprotein</keyword>
<evidence type="ECO:0000256" key="4">
    <source>
        <dbReference type="ARBA" id="ARBA00022630"/>
    </source>
</evidence>
<name>A0AAW4NQJ0_9BACT</name>
<dbReference type="InterPro" id="IPR002606">
    <property type="entry name" value="Riboflavin_kinase_bac"/>
</dbReference>
<evidence type="ECO:0000313" key="18">
    <source>
        <dbReference type="Proteomes" id="UP001196873"/>
    </source>
</evidence>
<keyword evidence="5 15" id="KW-0288">FMN</keyword>